<organism evidence="1 2">
    <name type="scientific">Bacterioplanoides pacificum</name>
    <dbReference type="NCBI Taxonomy" id="1171596"/>
    <lineage>
        <taxon>Bacteria</taxon>
        <taxon>Pseudomonadati</taxon>
        <taxon>Pseudomonadota</taxon>
        <taxon>Gammaproteobacteria</taxon>
        <taxon>Oceanospirillales</taxon>
        <taxon>Oceanospirillaceae</taxon>
        <taxon>Bacterioplanoides</taxon>
    </lineage>
</organism>
<accession>A0ABV7VQG6</accession>
<dbReference type="SUPFAM" id="SSF52833">
    <property type="entry name" value="Thioredoxin-like"/>
    <property type="match status" value="1"/>
</dbReference>
<dbReference type="Gene3D" id="3.40.30.10">
    <property type="entry name" value="Glutaredoxin"/>
    <property type="match status" value="1"/>
</dbReference>
<keyword evidence="2" id="KW-1185">Reference proteome</keyword>
<dbReference type="EMBL" id="JBHRYB010000001">
    <property type="protein sequence ID" value="MFC3679132.1"/>
    <property type="molecule type" value="Genomic_DNA"/>
</dbReference>
<reference evidence="2" key="1">
    <citation type="journal article" date="2019" name="Int. J. Syst. Evol. Microbiol.">
        <title>The Global Catalogue of Microorganisms (GCM) 10K type strain sequencing project: providing services to taxonomists for standard genome sequencing and annotation.</title>
        <authorList>
            <consortium name="The Broad Institute Genomics Platform"/>
            <consortium name="The Broad Institute Genome Sequencing Center for Infectious Disease"/>
            <person name="Wu L."/>
            <person name="Ma J."/>
        </authorList>
    </citation>
    <scope>NUCLEOTIDE SEQUENCE [LARGE SCALE GENOMIC DNA]</scope>
    <source>
        <strain evidence="2">KCTC 42424</strain>
    </source>
</reference>
<gene>
    <name evidence="1" type="ORF">ACFOMG_03275</name>
</gene>
<evidence type="ECO:0008006" key="3">
    <source>
        <dbReference type="Google" id="ProtNLM"/>
    </source>
</evidence>
<name>A0ABV7VQG6_9GAMM</name>
<evidence type="ECO:0000313" key="1">
    <source>
        <dbReference type="EMBL" id="MFC3679132.1"/>
    </source>
</evidence>
<dbReference type="RefSeq" id="WP_376864779.1">
    <property type="nucleotide sequence ID" value="NZ_JBHRYB010000001.1"/>
</dbReference>
<dbReference type="InterPro" id="IPR036249">
    <property type="entry name" value="Thioredoxin-like_sf"/>
</dbReference>
<sequence>MKLKPYIQPQLARLLSSHGLKNTRRRLWRARQALSAGQPVVDVWLRAADPYSYLLVQVLPQLQQRFAVNWQLNICAELQDDMYPEPQMWQHNARQQGRATDYLLSYARGVNAEGILSETDAGLKYIVERAGLQWSQAKAILERPDWQTAWHDWAEANREEMIAQGQWGVPSLRYGELTLWGQDRIEFIEQAIRRHLGLAD</sequence>
<protein>
    <recommendedName>
        <fullName evidence="3">DSBA-like thioredoxin domain-containing protein</fullName>
    </recommendedName>
</protein>
<dbReference type="Proteomes" id="UP001595722">
    <property type="component" value="Unassembled WGS sequence"/>
</dbReference>
<proteinExistence type="predicted"/>
<evidence type="ECO:0000313" key="2">
    <source>
        <dbReference type="Proteomes" id="UP001595722"/>
    </source>
</evidence>
<comment type="caution">
    <text evidence="1">The sequence shown here is derived from an EMBL/GenBank/DDBJ whole genome shotgun (WGS) entry which is preliminary data.</text>
</comment>